<organism evidence="2 3">
    <name type="scientific">Durusdinium trenchii</name>
    <dbReference type="NCBI Taxonomy" id="1381693"/>
    <lineage>
        <taxon>Eukaryota</taxon>
        <taxon>Sar</taxon>
        <taxon>Alveolata</taxon>
        <taxon>Dinophyceae</taxon>
        <taxon>Suessiales</taxon>
        <taxon>Symbiodiniaceae</taxon>
        <taxon>Durusdinium</taxon>
    </lineage>
</organism>
<comment type="caution">
    <text evidence="2">The sequence shown here is derived from an EMBL/GenBank/DDBJ whole genome shotgun (WGS) entry which is preliminary data.</text>
</comment>
<protein>
    <submittedName>
        <fullName evidence="2">Uncharacterized protein</fullName>
    </submittedName>
</protein>
<feature type="compositionally biased region" description="Basic and acidic residues" evidence="1">
    <location>
        <begin position="1"/>
        <end position="11"/>
    </location>
</feature>
<keyword evidence="3" id="KW-1185">Reference proteome</keyword>
<feature type="region of interest" description="Disordered" evidence="1">
    <location>
        <begin position="1"/>
        <end position="68"/>
    </location>
</feature>
<feature type="compositionally biased region" description="Low complexity" evidence="1">
    <location>
        <begin position="18"/>
        <end position="33"/>
    </location>
</feature>
<dbReference type="EMBL" id="CAXAMM010041106">
    <property type="protein sequence ID" value="CAK9097347.1"/>
    <property type="molecule type" value="Genomic_DNA"/>
</dbReference>
<reference evidence="2 3" key="1">
    <citation type="submission" date="2024-02" db="EMBL/GenBank/DDBJ databases">
        <authorList>
            <person name="Chen Y."/>
            <person name="Shah S."/>
            <person name="Dougan E. K."/>
            <person name="Thang M."/>
            <person name="Chan C."/>
        </authorList>
    </citation>
    <scope>NUCLEOTIDE SEQUENCE [LARGE SCALE GENOMIC DNA]</scope>
</reference>
<feature type="compositionally biased region" description="Low complexity" evidence="1">
    <location>
        <begin position="126"/>
        <end position="136"/>
    </location>
</feature>
<gene>
    <name evidence="2" type="ORF">SCF082_LOCUS45667</name>
</gene>
<feature type="compositionally biased region" description="Basic and acidic residues" evidence="1">
    <location>
        <begin position="40"/>
        <end position="53"/>
    </location>
</feature>
<proteinExistence type="predicted"/>
<feature type="region of interest" description="Disordered" evidence="1">
    <location>
        <begin position="82"/>
        <end position="144"/>
    </location>
</feature>
<accession>A0ABP0R9T5</accession>
<sequence>MCSRSHEEKSVHLPSWGRPRQPSSTSSRSGSSRPPLPSPRIEHRGLTEEEGRRPVVPRRNSFNLIGSRRWRHEMHLSLPGVEKRSASAQPMPRRAPSADSNHPGCVERSCLQVSRRRQSPRREGRSTSSEGPSEQSGGPGGYQSHYVKVVKTKSQLDKEFQNIFEHLESYIESPKATHDTSEVSAGSFRDQARGQAYRDMVVEQMDLDLDRSEVPEESQMKEMGPDATSERPNKGLTRCEKALCTVWPAIRMRFNGPSWLRDNAQ</sequence>
<evidence type="ECO:0000256" key="1">
    <source>
        <dbReference type="SAM" id="MobiDB-lite"/>
    </source>
</evidence>
<name>A0ABP0R9T5_9DINO</name>
<evidence type="ECO:0000313" key="3">
    <source>
        <dbReference type="Proteomes" id="UP001642464"/>
    </source>
</evidence>
<feature type="region of interest" description="Disordered" evidence="1">
    <location>
        <begin position="215"/>
        <end position="234"/>
    </location>
</feature>
<evidence type="ECO:0000313" key="2">
    <source>
        <dbReference type="EMBL" id="CAK9097347.1"/>
    </source>
</evidence>
<dbReference type="Proteomes" id="UP001642464">
    <property type="component" value="Unassembled WGS sequence"/>
</dbReference>